<evidence type="ECO:0000256" key="6">
    <source>
        <dbReference type="ARBA" id="ARBA00022840"/>
    </source>
</evidence>
<comment type="similarity">
    <text evidence="2 9">Belongs to the RecN family.</text>
</comment>
<evidence type="ECO:0000256" key="8">
    <source>
        <dbReference type="ARBA" id="ARBA00033408"/>
    </source>
</evidence>
<dbReference type="STRING" id="1789004.FEMY_13050"/>
<comment type="caution">
    <text evidence="12">The sequence shown here is derived from an EMBL/GenBank/DDBJ whole genome shotgun (WGS) entry which is preliminary data.</text>
</comment>
<dbReference type="FunFam" id="3.40.50.300:FF:000319">
    <property type="entry name" value="DNA repair protein RecN"/>
    <property type="match status" value="1"/>
</dbReference>
<evidence type="ECO:0000313" key="12">
    <source>
        <dbReference type="EMBL" id="KXW58182.1"/>
    </source>
</evidence>
<dbReference type="SUPFAM" id="SSF52540">
    <property type="entry name" value="P-loop containing nucleoside triphosphate hydrolases"/>
    <property type="match status" value="2"/>
</dbReference>
<feature type="coiled-coil region" evidence="10">
    <location>
        <begin position="270"/>
        <end position="304"/>
    </location>
</feature>
<dbReference type="RefSeq" id="WP_062188051.1">
    <property type="nucleotide sequence ID" value="NZ_CP053676.1"/>
</dbReference>
<evidence type="ECO:0000256" key="4">
    <source>
        <dbReference type="ARBA" id="ARBA00022741"/>
    </source>
</evidence>
<dbReference type="EMBL" id="LRRD01000022">
    <property type="protein sequence ID" value="KXW58182.1"/>
    <property type="molecule type" value="Genomic_DNA"/>
</dbReference>
<dbReference type="GO" id="GO:0043590">
    <property type="term" value="C:bacterial nucleoid"/>
    <property type="evidence" value="ECO:0007669"/>
    <property type="project" value="TreeGrafter"/>
</dbReference>
<keyword evidence="13" id="KW-1185">Reference proteome</keyword>
<reference evidence="12 13" key="1">
    <citation type="submission" date="2016-01" db="EMBL/GenBank/DDBJ databases">
        <title>Genome sequence of the acidophilic iron oxidising Ferrovum strain Z-31.</title>
        <authorList>
            <person name="Poehlein A."/>
            <person name="Ullrich S.R."/>
            <person name="Schloemann M."/>
            <person name="Muehling M."/>
            <person name="Daniel R."/>
        </authorList>
    </citation>
    <scope>NUCLEOTIDE SEQUENCE [LARGE SCALE GENOMIC DNA]</scope>
    <source>
        <strain evidence="12 13">Z-31</strain>
    </source>
</reference>
<dbReference type="PANTHER" id="PTHR11059">
    <property type="entry name" value="DNA REPAIR PROTEIN RECN"/>
    <property type="match status" value="1"/>
</dbReference>
<dbReference type="AlphaFoldDB" id="A0A149VY92"/>
<dbReference type="Proteomes" id="UP000075653">
    <property type="component" value="Unassembled WGS sequence"/>
</dbReference>
<organism evidence="12 13">
    <name type="scientific">Ferrovum myxofaciens</name>
    <dbReference type="NCBI Taxonomy" id="416213"/>
    <lineage>
        <taxon>Bacteria</taxon>
        <taxon>Pseudomonadati</taxon>
        <taxon>Pseudomonadota</taxon>
        <taxon>Betaproteobacteria</taxon>
        <taxon>Ferrovales</taxon>
        <taxon>Ferrovaceae</taxon>
        <taxon>Ferrovum</taxon>
    </lineage>
</organism>
<dbReference type="InterPro" id="IPR004604">
    <property type="entry name" value="DNA_recomb/repair_RecN"/>
</dbReference>
<dbReference type="GeneID" id="301708529"/>
<dbReference type="GO" id="GO:0005524">
    <property type="term" value="F:ATP binding"/>
    <property type="evidence" value="ECO:0007669"/>
    <property type="project" value="UniProtKB-KW"/>
</dbReference>
<dbReference type="Pfam" id="PF02463">
    <property type="entry name" value="SMC_N"/>
    <property type="match status" value="1"/>
</dbReference>
<dbReference type="NCBIfam" id="NF008121">
    <property type="entry name" value="PRK10869.1"/>
    <property type="match status" value="1"/>
</dbReference>
<sequence>MLVALRIRDFVLVDRLTLELGRGFTVLTGETGAGKSILLDALALILGERADPEAIRQGAPRAEFEACFDVSPASPAGQWLEEQALSSAEGECLIRRVVERSGKSRAFINGSAVTATQLRALGDHLIDIHGQHAHQRLLLPAHQRILLDTFGGHDECRQFVRQAWQAWESAQRHCAEARQALAVAAGQRQMLEDTLALLADLTLHPGHWEELLMEQARLAHRADLVQGVDETVQSLDEGEGAVRRQLLKCEQRLAQLATHDSTLTPWVTLLESARIQVEEVLSELHRYARAREENEERLPQIEEEMQAWHGRARRLQVRPEDLPGLFADTRQALEALEALPSLEALERLVEQARQRYEEVAQDLSRLRRQAALRLGETVSASLGDLALGQGRFEVALSELDRPGPEGRERVEFQLAAHASQPLGSLARIASGGELSRLGLALQTRLAQGSAVPTLIFDEVDSGIGGGVAERVGQMLAALGHHHQVLCVTHLPQVAACAQHHLKVSKAVQEGEMTSSVQVLDEGGRVEEVARMLGGVTVTATVREHARELLLREGKRAQR</sequence>
<comment type="function">
    <text evidence="1 9">May be involved in recombinational repair of damaged DNA.</text>
</comment>
<dbReference type="PIRSF" id="PIRSF003128">
    <property type="entry name" value="RecN"/>
    <property type="match status" value="1"/>
</dbReference>
<evidence type="ECO:0000259" key="11">
    <source>
        <dbReference type="Pfam" id="PF02463"/>
    </source>
</evidence>
<keyword evidence="10" id="KW-0175">Coiled coil</keyword>
<dbReference type="GO" id="GO:0006281">
    <property type="term" value="P:DNA repair"/>
    <property type="evidence" value="ECO:0007669"/>
    <property type="project" value="UniProtKB-KW"/>
</dbReference>
<feature type="coiled-coil region" evidence="10">
    <location>
        <begin position="342"/>
        <end position="369"/>
    </location>
</feature>
<accession>A0A149VY92</accession>
<evidence type="ECO:0000256" key="10">
    <source>
        <dbReference type="SAM" id="Coils"/>
    </source>
</evidence>
<evidence type="ECO:0000256" key="9">
    <source>
        <dbReference type="PIRNR" id="PIRNR003128"/>
    </source>
</evidence>
<evidence type="ECO:0000256" key="7">
    <source>
        <dbReference type="ARBA" id="ARBA00023204"/>
    </source>
</evidence>
<feature type="domain" description="RecF/RecN/SMC N-terminal" evidence="11">
    <location>
        <begin position="4"/>
        <end position="506"/>
    </location>
</feature>
<gene>
    <name evidence="12" type="primary">recN</name>
    <name evidence="12" type="ORF">FEMY_13050</name>
</gene>
<evidence type="ECO:0000256" key="3">
    <source>
        <dbReference type="ARBA" id="ARBA00021315"/>
    </source>
</evidence>
<dbReference type="InterPro" id="IPR027417">
    <property type="entry name" value="P-loop_NTPase"/>
</dbReference>
<dbReference type="PATRIC" id="fig|1789004.3.peg.1325"/>
<evidence type="ECO:0000256" key="2">
    <source>
        <dbReference type="ARBA" id="ARBA00009441"/>
    </source>
</evidence>
<evidence type="ECO:0000256" key="1">
    <source>
        <dbReference type="ARBA" id="ARBA00003618"/>
    </source>
</evidence>
<dbReference type="NCBIfam" id="TIGR00634">
    <property type="entry name" value="recN"/>
    <property type="match status" value="1"/>
</dbReference>
<dbReference type="GO" id="GO:0006310">
    <property type="term" value="P:DNA recombination"/>
    <property type="evidence" value="ECO:0007669"/>
    <property type="project" value="InterPro"/>
</dbReference>
<keyword evidence="4" id="KW-0547">Nucleotide-binding</keyword>
<keyword evidence="6" id="KW-0067">ATP-binding</keyword>
<dbReference type="Gene3D" id="3.40.50.300">
    <property type="entry name" value="P-loop containing nucleotide triphosphate hydrolases"/>
    <property type="match status" value="2"/>
</dbReference>
<protein>
    <recommendedName>
        <fullName evidence="3 9">DNA repair protein RecN</fullName>
    </recommendedName>
    <alternativeName>
        <fullName evidence="8 9">Recombination protein N</fullName>
    </alternativeName>
</protein>
<evidence type="ECO:0000256" key="5">
    <source>
        <dbReference type="ARBA" id="ARBA00022763"/>
    </source>
</evidence>
<dbReference type="InterPro" id="IPR003395">
    <property type="entry name" value="RecF/RecN/SMC_N"/>
</dbReference>
<name>A0A149VY92_9PROT</name>
<keyword evidence="5 9" id="KW-0227">DNA damage</keyword>
<evidence type="ECO:0000313" key="13">
    <source>
        <dbReference type="Proteomes" id="UP000075653"/>
    </source>
</evidence>
<keyword evidence="7 9" id="KW-0234">DNA repair</keyword>
<proteinExistence type="inferred from homology"/>
<dbReference type="CDD" id="cd03241">
    <property type="entry name" value="ABC_RecN"/>
    <property type="match status" value="2"/>
</dbReference>
<dbReference type="PANTHER" id="PTHR11059:SF0">
    <property type="entry name" value="DNA REPAIR PROTEIN RECN"/>
    <property type="match status" value="1"/>
</dbReference>
<dbReference type="GO" id="GO:0009432">
    <property type="term" value="P:SOS response"/>
    <property type="evidence" value="ECO:0007669"/>
    <property type="project" value="TreeGrafter"/>
</dbReference>